<dbReference type="Gene3D" id="3.40.50.2000">
    <property type="entry name" value="Glycogen Phosphorylase B"/>
    <property type="match status" value="2"/>
</dbReference>
<keyword evidence="1" id="KW-0328">Glycosyltransferase</keyword>
<evidence type="ECO:0000259" key="3">
    <source>
        <dbReference type="Pfam" id="PF13439"/>
    </source>
</evidence>
<name>A0A841FWM2_9ACTN</name>
<gene>
    <name evidence="4" type="ORF">HNR73_005812</name>
</gene>
<dbReference type="SUPFAM" id="SSF53756">
    <property type="entry name" value="UDP-Glycosyltransferase/glycogen phosphorylase"/>
    <property type="match status" value="1"/>
</dbReference>
<dbReference type="PANTHER" id="PTHR12526">
    <property type="entry name" value="GLYCOSYLTRANSFERASE"/>
    <property type="match status" value="1"/>
</dbReference>
<sequence length="556" mass="62344">MTLKARDEAPAVVSPSGNGRLVMLVDNAVTGDSRVQKEARSAAEAGWDVVLLGIARGSEESHWSLGDVDVRLLCLGTDLRLRPREFQPPRRHRLLAYRPGRLVRFRTRQLTAWEADLAARRSGRTGAALITLWPLRLRLAFAGAWIRARLACTRRLTPAASSTTARTNAAPDWARRAVRRWPWLRHGKWLAAPLYWRRSPAAAMARRRTGNTWTDRLRVRLWTSLFPRRGWRWLHPHLWSYELAMGPVIDELAPDLIHANDFRMIGVGARAKLRAATAGRDVRLVWDAHEYIPGTKPPADRRWLPAVCAHEAEYARHADAVLTVSDELARLLQARHRLPRRPAVVLNAPDITGREPVVATDIRAACGLRDDDPLLVYSGAAAEQRGLRIMVQTLPRLPGVHVAFVVPRPGDAFVRAQVALAERLGVADRLHVLDYVPHDQVVPFLAGADAGVIPIHHWPNHELALITKFFEYSHARLPLIVSDVRTMAATVRRTGQGEVFTAQNAGDYLRAVETVLADAAVYRKVYTDGELLENWTWHRQAGVLLDTYRQAMAPPA</sequence>
<keyword evidence="2 4" id="KW-0808">Transferase</keyword>
<dbReference type="AlphaFoldDB" id="A0A841FWM2"/>
<dbReference type="InterPro" id="IPR028098">
    <property type="entry name" value="Glyco_trans_4-like_N"/>
</dbReference>
<dbReference type="EMBL" id="JACHGT010000014">
    <property type="protein sequence ID" value="MBB6037932.1"/>
    <property type="molecule type" value="Genomic_DNA"/>
</dbReference>
<dbReference type="RefSeq" id="WP_275414578.1">
    <property type="nucleotide sequence ID" value="NZ_BONT01000066.1"/>
</dbReference>
<accession>A0A841FWM2</accession>
<evidence type="ECO:0000313" key="5">
    <source>
        <dbReference type="Proteomes" id="UP000548476"/>
    </source>
</evidence>
<protein>
    <submittedName>
        <fullName evidence="4">Glycosyltransferase involved in cell wall biosynthesis</fullName>
    </submittedName>
</protein>
<dbReference type="Proteomes" id="UP000548476">
    <property type="component" value="Unassembled WGS sequence"/>
</dbReference>
<feature type="domain" description="Glycosyltransferase subfamily 4-like N-terminal" evidence="3">
    <location>
        <begin position="228"/>
        <end position="347"/>
    </location>
</feature>
<dbReference type="GO" id="GO:0016757">
    <property type="term" value="F:glycosyltransferase activity"/>
    <property type="evidence" value="ECO:0007669"/>
    <property type="project" value="UniProtKB-KW"/>
</dbReference>
<evidence type="ECO:0000256" key="1">
    <source>
        <dbReference type="ARBA" id="ARBA00022676"/>
    </source>
</evidence>
<dbReference type="Pfam" id="PF13692">
    <property type="entry name" value="Glyco_trans_1_4"/>
    <property type="match status" value="1"/>
</dbReference>
<evidence type="ECO:0000313" key="4">
    <source>
        <dbReference type="EMBL" id="MBB6037932.1"/>
    </source>
</evidence>
<dbReference type="CDD" id="cd03801">
    <property type="entry name" value="GT4_PimA-like"/>
    <property type="match status" value="1"/>
</dbReference>
<organism evidence="4 5">
    <name type="scientific">Phytomonospora endophytica</name>
    <dbReference type="NCBI Taxonomy" id="714109"/>
    <lineage>
        <taxon>Bacteria</taxon>
        <taxon>Bacillati</taxon>
        <taxon>Actinomycetota</taxon>
        <taxon>Actinomycetes</taxon>
        <taxon>Micromonosporales</taxon>
        <taxon>Micromonosporaceae</taxon>
        <taxon>Phytomonospora</taxon>
    </lineage>
</organism>
<comment type="caution">
    <text evidence="4">The sequence shown here is derived from an EMBL/GenBank/DDBJ whole genome shotgun (WGS) entry which is preliminary data.</text>
</comment>
<reference evidence="4 5" key="1">
    <citation type="submission" date="2020-08" db="EMBL/GenBank/DDBJ databases">
        <title>Genomic Encyclopedia of Type Strains, Phase IV (KMG-IV): sequencing the most valuable type-strain genomes for metagenomic binning, comparative biology and taxonomic classification.</title>
        <authorList>
            <person name="Goeker M."/>
        </authorList>
    </citation>
    <scope>NUCLEOTIDE SEQUENCE [LARGE SCALE GENOMIC DNA]</scope>
    <source>
        <strain evidence="4 5">YIM 65646</strain>
    </source>
</reference>
<evidence type="ECO:0000256" key="2">
    <source>
        <dbReference type="ARBA" id="ARBA00022679"/>
    </source>
</evidence>
<dbReference type="Pfam" id="PF13439">
    <property type="entry name" value="Glyco_transf_4"/>
    <property type="match status" value="1"/>
</dbReference>
<proteinExistence type="predicted"/>
<keyword evidence="5" id="KW-1185">Reference proteome</keyword>
<dbReference type="PANTHER" id="PTHR12526:SF600">
    <property type="entry name" value="GLYCOSYL TRANSFERASE GROUP 1"/>
    <property type="match status" value="1"/>
</dbReference>